<reference evidence="1" key="1">
    <citation type="submission" date="2019-10" db="EMBL/GenBank/DDBJ databases">
        <authorList>
            <consortium name="DOE Joint Genome Institute"/>
            <person name="Kuo A."/>
            <person name="Miyauchi S."/>
            <person name="Kiss E."/>
            <person name="Drula E."/>
            <person name="Kohler A."/>
            <person name="Sanchez-Garcia M."/>
            <person name="Andreopoulos B."/>
            <person name="Barry K.W."/>
            <person name="Bonito G."/>
            <person name="Buee M."/>
            <person name="Carver A."/>
            <person name="Chen C."/>
            <person name="Cichocki N."/>
            <person name="Clum A."/>
            <person name="Culley D."/>
            <person name="Crous P.W."/>
            <person name="Fauchery L."/>
            <person name="Girlanda M."/>
            <person name="Hayes R."/>
            <person name="Keri Z."/>
            <person name="Labutti K."/>
            <person name="Lipzen A."/>
            <person name="Lombard V."/>
            <person name="Magnuson J."/>
            <person name="Maillard F."/>
            <person name="Morin E."/>
            <person name="Murat C."/>
            <person name="Nolan M."/>
            <person name="Ohm R."/>
            <person name="Pangilinan J."/>
            <person name="Pereira M."/>
            <person name="Perotto S."/>
            <person name="Peter M."/>
            <person name="Riley R."/>
            <person name="Sitrit Y."/>
            <person name="Stielow B."/>
            <person name="Szollosi G."/>
            <person name="Zifcakova L."/>
            <person name="Stursova M."/>
            <person name="Spatafora J.W."/>
            <person name="Tedersoo L."/>
            <person name="Vaario L.-M."/>
            <person name="Yamada A."/>
            <person name="Yan M."/>
            <person name="Wang P."/>
            <person name="Xu J."/>
            <person name="Bruns T."/>
            <person name="Baldrian P."/>
            <person name="Vilgalys R."/>
            <person name="Henrissat B."/>
            <person name="Grigoriev I.V."/>
            <person name="Hibbett D."/>
            <person name="Nagy L.G."/>
            <person name="Martin F.M."/>
        </authorList>
    </citation>
    <scope>NUCLEOTIDE SEQUENCE</scope>
    <source>
        <strain evidence="1">P2</strain>
    </source>
</reference>
<evidence type="ECO:0000313" key="1">
    <source>
        <dbReference type="EMBL" id="KAF9650844.1"/>
    </source>
</evidence>
<dbReference type="EMBL" id="MU117980">
    <property type="protein sequence ID" value="KAF9650844.1"/>
    <property type="molecule type" value="Genomic_DNA"/>
</dbReference>
<protein>
    <submittedName>
        <fullName evidence="1">Uncharacterized protein</fullName>
    </submittedName>
</protein>
<proteinExistence type="predicted"/>
<dbReference type="Proteomes" id="UP000886501">
    <property type="component" value="Unassembled WGS sequence"/>
</dbReference>
<organism evidence="1 2">
    <name type="scientific">Thelephora ganbajun</name>
    <name type="common">Ganba fungus</name>
    <dbReference type="NCBI Taxonomy" id="370292"/>
    <lineage>
        <taxon>Eukaryota</taxon>
        <taxon>Fungi</taxon>
        <taxon>Dikarya</taxon>
        <taxon>Basidiomycota</taxon>
        <taxon>Agaricomycotina</taxon>
        <taxon>Agaricomycetes</taxon>
        <taxon>Thelephorales</taxon>
        <taxon>Thelephoraceae</taxon>
        <taxon>Thelephora</taxon>
    </lineage>
</organism>
<accession>A0ACB6ZMW3</accession>
<gene>
    <name evidence="1" type="ORF">BDM02DRAFT_3185001</name>
</gene>
<comment type="caution">
    <text evidence="1">The sequence shown here is derived from an EMBL/GenBank/DDBJ whole genome shotgun (WGS) entry which is preliminary data.</text>
</comment>
<sequence length="506" mass="55194">MANPILQSILLNPSLNSSRSLPSSPALNLSVLPSDDDSNLTQSRKIRFAPLPVVPDPGDIQEEGQYDEFPGPEAESIPATPTPVPPPPLPPVVSFNPSTSSSSSQQSLLLPKKSFSSKFIKPLFTPWSKSISAPSSTVGSPPLSRVSSIESSQSLRLGTPLDRWTSVSSVRSFMSDSGRPQSRKRKSPSFPSTLNPLAHRSKSTPLPAKQYTPSAKPGMRMLNGRVYGRRRPYNKASTDPFVNVSNTEPEFVEWGYGGMGSNKSNTNSSLGSTWRVVQNGSNASAFGNDEDDSSGMAWVRKRRAEREKAKLEAEKKEQQREDADAEKSQSAIADEEERETPRLPKEDNTPHPPVEAPTVAPVEQLHAKPEHITTAINLPPQRLNKREASFAHRIQIPQVESPAKDRSSFGVDVFDMDLGERPEVTPETPEASTGSLSEGEDEDSSPSDEDDEDDSDVYSEENAHSKTAMSAGVEKVSRHKDVPQPKPPNTQQPPLKNQLHTTAIEA</sequence>
<name>A0ACB6ZMW3_THEGA</name>
<keyword evidence="2" id="KW-1185">Reference proteome</keyword>
<reference evidence="1" key="2">
    <citation type="journal article" date="2020" name="Nat. Commun.">
        <title>Large-scale genome sequencing of mycorrhizal fungi provides insights into the early evolution of symbiotic traits.</title>
        <authorList>
            <person name="Miyauchi S."/>
            <person name="Kiss E."/>
            <person name="Kuo A."/>
            <person name="Drula E."/>
            <person name="Kohler A."/>
            <person name="Sanchez-Garcia M."/>
            <person name="Morin E."/>
            <person name="Andreopoulos B."/>
            <person name="Barry K.W."/>
            <person name="Bonito G."/>
            <person name="Buee M."/>
            <person name="Carver A."/>
            <person name="Chen C."/>
            <person name="Cichocki N."/>
            <person name="Clum A."/>
            <person name="Culley D."/>
            <person name="Crous P.W."/>
            <person name="Fauchery L."/>
            <person name="Girlanda M."/>
            <person name="Hayes R.D."/>
            <person name="Keri Z."/>
            <person name="LaButti K."/>
            <person name="Lipzen A."/>
            <person name="Lombard V."/>
            <person name="Magnuson J."/>
            <person name="Maillard F."/>
            <person name="Murat C."/>
            <person name="Nolan M."/>
            <person name="Ohm R.A."/>
            <person name="Pangilinan J."/>
            <person name="Pereira M.F."/>
            <person name="Perotto S."/>
            <person name="Peter M."/>
            <person name="Pfister S."/>
            <person name="Riley R."/>
            <person name="Sitrit Y."/>
            <person name="Stielow J.B."/>
            <person name="Szollosi G."/>
            <person name="Zifcakova L."/>
            <person name="Stursova M."/>
            <person name="Spatafora J.W."/>
            <person name="Tedersoo L."/>
            <person name="Vaario L.M."/>
            <person name="Yamada A."/>
            <person name="Yan M."/>
            <person name="Wang P."/>
            <person name="Xu J."/>
            <person name="Bruns T."/>
            <person name="Baldrian P."/>
            <person name="Vilgalys R."/>
            <person name="Dunand C."/>
            <person name="Henrissat B."/>
            <person name="Grigoriev I.V."/>
            <person name="Hibbett D."/>
            <person name="Nagy L.G."/>
            <person name="Martin F.M."/>
        </authorList>
    </citation>
    <scope>NUCLEOTIDE SEQUENCE</scope>
    <source>
        <strain evidence="1">P2</strain>
    </source>
</reference>
<evidence type="ECO:0000313" key="2">
    <source>
        <dbReference type="Proteomes" id="UP000886501"/>
    </source>
</evidence>